<gene>
    <name evidence="1" type="ORF">CBLFYP62_01137</name>
</gene>
<sequence>MNIKLYEDFIHKLINDGIEVQNLTLIQISKSIELYKIIHR</sequence>
<dbReference type="AlphaFoldDB" id="A0A6N3AYU6"/>
<name>A0A6N3AYU6_CLOBU</name>
<proteinExistence type="predicted"/>
<dbReference type="EMBL" id="CACRTU010000010">
    <property type="protein sequence ID" value="VYT94806.1"/>
    <property type="molecule type" value="Genomic_DNA"/>
</dbReference>
<accession>A0A6N3AYU6</accession>
<protein>
    <submittedName>
        <fullName evidence="1">Uncharacterized protein</fullName>
    </submittedName>
</protein>
<organism evidence="1">
    <name type="scientific">Clostridium butyricum</name>
    <dbReference type="NCBI Taxonomy" id="1492"/>
    <lineage>
        <taxon>Bacteria</taxon>
        <taxon>Bacillati</taxon>
        <taxon>Bacillota</taxon>
        <taxon>Clostridia</taxon>
        <taxon>Eubacteriales</taxon>
        <taxon>Clostridiaceae</taxon>
        <taxon>Clostridium</taxon>
    </lineage>
</organism>
<reference evidence="1" key="1">
    <citation type="submission" date="2019-11" db="EMBL/GenBank/DDBJ databases">
        <authorList>
            <person name="Feng L."/>
        </authorList>
    </citation>
    <scope>NUCLEOTIDE SEQUENCE</scope>
    <source>
        <strain evidence="1">CButyricumLFYP62</strain>
    </source>
</reference>
<evidence type="ECO:0000313" key="1">
    <source>
        <dbReference type="EMBL" id="VYT94806.1"/>
    </source>
</evidence>
<dbReference type="RefSeq" id="WP_002582906.1">
    <property type="nucleotide sequence ID" value="NZ_CACRTU010000010.1"/>
</dbReference>